<dbReference type="Pfam" id="PF10418">
    <property type="entry name" value="DHODB_Fe-S_bind"/>
    <property type="match status" value="1"/>
</dbReference>
<dbReference type="PANTHER" id="PTHR43513:SF3">
    <property type="entry name" value="DIHYDROOROTATE DEHYDROGENASE B (NAD(+)), ELECTRON TRANSFER SUBUNIT-RELATED"/>
    <property type="match status" value="1"/>
</dbReference>
<dbReference type="EMBL" id="MHCQ01000015">
    <property type="protein sequence ID" value="OGY24772.1"/>
    <property type="molecule type" value="Genomic_DNA"/>
</dbReference>
<organism evidence="3 4">
    <name type="scientific">Candidatus Woykebacteria bacterium RBG_13_40_7b</name>
    <dbReference type="NCBI Taxonomy" id="1802594"/>
    <lineage>
        <taxon>Bacteria</taxon>
        <taxon>Candidatus Woykeibacteriota</taxon>
    </lineage>
</organism>
<feature type="binding site" evidence="1">
    <location>
        <position position="209"/>
    </location>
    <ligand>
        <name>[2Fe-2S] cluster</name>
        <dbReference type="ChEBI" id="CHEBI:190135"/>
    </ligand>
</feature>
<dbReference type="GO" id="GO:0051537">
    <property type="term" value="F:2 iron, 2 sulfur cluster binding"/>
    <property type="evidence" value="ECO:0007669"/>
    <property type="project" value="UniProtKB-KW"/>
</dbReference>
<keyword evidence="1" id="KW-0411">Iron-sulfur</keyword>
<dbReference type="InterPro" id="IPR050353">
    <property type="entry name" value="PyrK_electron_transfer"/>
</dbReference>
<feature type="domain" description="FAD-binding FR-type" evidence="2">
    <location>
        <begin position="1"/>
        <end position="89"/>
    </location>
</feature>
<dbReference type="Gene3D" id="3.40.50.80">
    <property type="entry name" value="Nucleotide-binding domain of ferredoxin-NADP reductase (FNR) module"/>
    <property type="match status" value="1"/>
</dbReference>
<dbReference type="PANTHER" id="PTHR43513">
    <property type="entry name" value="DIHYDROOROTATE DEHYDROGENASE B (NAD(+)), ELECTRON TRANSFER SUBUNIT"/>
    <property type="match status" value="1"/>
</dbReference>
<dbReference type="InterPro" id="IPR019480">
    <property type="entry name" value="Dihydroorotate_DH_Fe-S-bd"/>
</dbReference>
<feature type="binding site" evidence="1">
    <location>
        <position position="218"/>
    </location>
    <ligand>
        <name>[2Fe-2S] cluster</name>
        <dbReference type="ChEBI" id="CHEBI:190135"/>
    </ligand>
</feature>
<proteinExistence type="predicted"/>
<feature type="binding site" evidence="1">
    <location>
        <position position="226"/>
    </location>
    <ligand>
        <name>[2Fe-2S] cluster</name>
        <dbReference type="ChEBI" id="CHEBI:190135"/>
    </ligand>
</feature>
<comment type="cofactor">
    <cofactor evidence="1">
        <name>[2Fe-2S] cluster</name>
        <dbReference type="ChEBI" id="CHEBI:190135"/>
    </cofactor>
    <text evidence="1">Binds 1 [2Fe-2S] cluster per subunit.</text>
</comment>
<keyword evidence="1" id="KW-0479">Metal-binding</keyword>
<comment type="caution">
    <text evidence="3">The sequence shown here is derived from an EMBL/GenBank/DDBJ whole genome shotgun (WGS) entry which is preliminary data.</text>
</comment>
<dbReference type="GO" id="GO:0050660">
    <property type="term" value="F:flavin adenine dinucleotide binding"/>
    <property type="evidence" value="ECO:0007669"/>
    <property type="project" value="InterPro"/>
</dbReference>
<feature type="binding site" evidence="1">
    <location>
        <position position="215"/>
    </location>
    <ligand>
        <name>[2Fe-2S] cluster</name>
        <dbReference type="ChEBI" id="CHEBI:190135"/>
    </ligand>
</feature>
<dbReference type="Proteomes" id="UP000177103">
    <property type="component" value="Unassembled WGS sequence"/>
</dbReference>
<evidence type="ECO:0000313" key="4">
    <source>
        <dbReference type="Proteomes" id="UP000177103"/>
    </source>
</evidence>
<reference evidence="3 4" key="1">
    <citation type="journal article" date="2016" name="Nat. Commun.">
        <title>Thousands of microbial genomes shed light on interconnected biogeochemical processes in an aquifer system.</title>
        <authorList>
            <person name="Anantharaman K."/>
            <person name="Brown C.T."/>
            <person name="Hug L.A."/>
            <person name="Sharon I."/>
            <person name="Castelle C.J."/>
            <person name="Probst A.J."/>
            <person name="Thomas B.C."/>
            <person name="Singh A."/>
            <person name="Wilkins M.J."/>
            <person name="Karaoz U."/>
            <person name="Brodie E.L."/>
            <person name="Williams K.H."/>
            <person name="Hubbard S.S."/>
            <person name="Banfield J.F."/>
        </authorList>
    </citation>
    <scope>NUCLEOTIDE SEQUENCE [LARGE SCALE GENOMIC DNA]</scope>
</reference>
<dbReference type="GO" id="GO:0046872">
    <property type="term" value="F:metal ion binding"/>
    <property type="evidence" value="ECO:0007669"/>
    <property type="project" value="UniProtKB-KW"/>
</dbReference>
<dbReference type="GO" id="GO:0016491">
    <property type="term" value="F:oxidoreductase activity"/>
    <property type="evidence" value="ECO:0007669"/>
    <property type="project" value="InterPro"/>
</dbReference>
<keyword evidence="1" id="KW-0408">Iron</keyword>
<evidence type="ECO:0000256" key="1">
    <source>
        <dbReference type="PIRSR" id="PIRSR006816-2"/>
    </source>
</evidence>
<dbReference type="PIRSF" id="PIRSF006816">
    <property type="entry name" value="Cyc3_hyd_g"/>
    <property type="match status" value="1"/>
</dbReference>
<dbReference type="Gene3D" id="2.40.30.10">
    <property type="entry name" value="Translation factors"/>
    <property type="match status" value="1"/>
</dbReference>
<gene>
    <name evidence="3" type="ORF">A2Y57_03645</name>
</gene>
<name>A0A1G1WAQ1_9BACT</name>
<dbReference type="InterPro" id="IPR017927">
    <property type="entry name" value="FAD-bd_FR_type"/>
</dbReference>
<accession>A0A1G1WAQ1</accession>
<dbReference type="InterPro" id="IPR039261">
    <property type="entry name" value="FNR_nucleotide-bd"/>
</dbReference>
<sequence length="257" mass="28650">MLKQVRIKKVVEENYRIKNFVLDEKIESIPGQFAMLWLPRLNERPMCIVNSDPLTFTVAKIGPFTEAVHRLKEGDPIWYRGPYGHGFEIKGKNVLLVGGGYGVAAMFDLARSATKKGLKPTLIIAAKTKKDIIYEYKLKKAKIKTMVATEDGSAGSESLATNAAEELIKSNTFDCIYSAGPEKMMVALGEIADKYKIPAQFSTERFMKCGGLLLCGHCEINGVLVCKDGPVFDWKTLKNLPDFGRYHRNQAAQKIPI</sequence>
<evidence type="ECO:0000313" key="3">
    <source>
        <dbReference type="EMBL" id="OGY24772.1"/>
    </source>
</evidence>
<dbReference type="PROSITE" id="PS51384">
    <property type="entry name" value="FAD_FR"/>
    <property type="match status" value="1"/>
</dbReference>
<dbReference type="InterPro" id="IPR012165">
    <property type="entry name" value="Cyt_c3_hydrogenase_gsu"/>
</dbReference>
<protein>
    <submittedName>
        <fullName evidence="3">Dihydroorotate dehydrogenase electron transfer subunit</fullName>
    </submittedName>
</protein>
<dbReference type="NCBIfam" id="NF000796">
    <property type="entry name" value="PRK00054.1-1"/>
    <property type="match status" value="1"/>
</dbReference>
<dbReference type="GO" id="GO:0006221">
    <property type="term" value="P:pyrimidine nucleotide biosynthetic process"/>
    <property type="evidence" value="ECO:0007669"/>
    <property type="project" value="InterPro"/>
</dbReference>
<keyword evidence="1" id="KW-0001">2Fe-2S</keyword>
<dbReference type="AlphaFoldDB" id="A0A1G1WAQ1"/>
<evidence type="ECO:0000259" key="2">
    <source>
        <dbReference type="PROSITE" id="PS51384"/>
    </source>
</evidence>
<dbReference type="InterPro" id="IPR017938">
    <property type="entry name" value="Riboflavin_synthase-like_b-brl"/>
</dbReference>
<dbReference type="SUPFAM" id="SSF52343">
    <property type="entry name" value="Ferredoxin reductase-like, C-terminal NADP-linked domain"/>
    <property type="match status" value="1"/>
</dbReference>
<dbReference type="SUPFAM" id="SSF63380">
    <property type="entry name" value="Riboflavin synthase domain-like"/>
    <property type="match status" value="1"/>
</dbReference>